<organism evidence="1 2">
    <name type="scientific">Agrobacterium phage 7-7-1</name>
    <dbReference type="NCBI Taxonomy" id="1161931"/>
    <lineage>
        <taxon>Viruses</taxon>
        <taxon>Duplodnaviria</taxon>
        <taxon>Heunggongvirae</taxon>
        <taxon>Uroviricota</taxon>
        <taxon>Caudoviricetes</taxon>
        <taxon>Schmittlotzvirus</taxon>
        <taxon>Schmittlotzvirus sv771</taxon>
    </lineage>
</organism>
<dbReference type="RefSeq" id="YP_007006537.1">
    <property type="nucleotide sequence ID" value="NC_019519.1"/>
</dbReference>
<evidence type="ECO:0000313" key="1">
    <source>
        <dbReference type="EMBL" id="AFH19779.1"/>
    </source>
</evidence>
<keyword evidence="2" id="KW-1185">Reference proteome</keyword>
<gene>
    <name evidence="1" type="ORF">7-7-1_00081</name>
</gene>
<dbReference type="OrthoDB" id="41223at10239"/>
<name>J7FA71_9CAUD</name>
<dbReference type="EMBL" id="JQ312117">
    <property type="protein sequence ID" value="AFH19779.1"/>
    <property type="molecule type" value="Genomic_DNA"/>
</dbReference>
<reference evidence="1 2" key="1">
    <citation type="submission" date="2011-12" db="EMBL/GenBank/DDBJ databases">
        <title>The genome sequence of the flagella-specific Agrobacterium bacteriophage 7-7-1.</title>
        <authorList>
            <person name="Schmitt R."/>
            <person name="Van den Bossche A."/>
            <person name="Lavigne R."/>
            <person name="Kropinski A.M."/>
        </authorList>
    </citation>
    <scope>NUCLEOTIDE SEQUENCE [LARGE SCALE GENOMIC DNA]</scope>
</reference>
<protein>
    <submittedName>
        <fullName evidence="1">Uncharacterized protein</fullName>
    </submittedName>
</protein>
<proteinExistence type="predicted"/>
<sequence length="113" mass="12839">MKCKNCGSYLQSWFPSNRVNSVAVDGRLKSNEISCDFVLGCDLCSETLRVLPAEEIASQMNAVIYLVLHHGRLSFTASDMEGVNRVLKEFKKDPDEFEVYRTVPVTLKKEDFE</sequence>
<dbReference type="Proteomes" id="UP000003754">
    <property type="component" value="Segment"/>
</dbReference>
<dbReference type="KEGG" id="vg:14012034"/>
<evidence type="ECO:0000313" key="2">
    <source>
        <dbReference type="Proteomes" id="UP000003754"/>
    </source>
</evidence>
<dbReference type="GeneID" id="14012034"/>
<accession>J7FA71</accession>